<reference evidence="9 10" key="1">
    <citation type="submission" date="2015-09" db="EMBL/GenBank/DDBJ databases">
        <title>Draft genome of the parasitic nematode Teladorsagia circumcincta isolate WARC Sus (inbred).</title>
        <authorList>
            <person name="Mitreva M."/>
        </authorList>
    </citation>
    <scope>NUCLEOTIDE SEQUENCE [LARGE SCALE GENOMIC DNA]</scope>
    <source>
        <strain evidence="9 10">S</strain>
    </source>
</reference>
<evidence type="ECO:0000256" key="3">
    <source>
        <dbReference type="ARBA" id="ARBA00022692"/>
    </source>
</evidence>
<accession>A0A2G9U2I4</accession>
<dbReference type="AlphaFoldDB" id="A0A2G9U2I4"/>
<evidence type="ECO:0000256" key="1">
    <source>
        <dbReference type="ARBA" id="ARBA00004141"/>
    </source>
</evidence>
<keyword evidence="6" id="KW-0325">Glycoprotein</keyword>
<evidence type="ECO:0000256" key="4">
    <source>
        <dbReference type="ARBA" id="ARBA00022989"/>
    </source>
</evidence>
<dbReference type="SUPFAM" id="SSF82866">
    <property type="entry name" value="Multidrug efflux transporter AcrB transmembrane domain"/>
    <property type="match status" value="1"/>
</dbReference>
<evidence type="ECO:0000256" key="5">
    <source>
        <dbReference type="ARBA" id="ARBA00023136"/>
    </source>
</evidence>
<feature type="transmembrane region" description="Helical" evidence="7">
    <location>
        <begin position="235"/>
        <end position="255"/>
    </location>
</feature>
<comment type="similarity">
    <text evidence="2">Belongs to the patched family.</text>
</comment>
<evidence type="ECO:0000256" key="7">
    <source>
        <dbReference type="SAM" id="Phobius"/>
    </source>
</evidence>
<organism evidence="9 10">
    <name type="scientific">Teladorsagia circumcincta</name>
    <name type="common">Brown stomach worm</name>
    <name type="synonym">Ostertagia circumcincta</name>
    <dbReference type="NCBI Taxonomy" id="45464"/>
    <lineage>
        <taxon>Eukaryota</taxon>
        <taxon>Metazoa</taxon>
        <taxon>Ecdysozoa</taxon>
        <taxon>Nematoda</taxon>
        <taxon>Chromadorea</taxon>
        <taxon>Rhabditida</taxon>
        <taxon>Rhabditina</taxon>
        <taxon>Rhabditomorpha</taxon>
        <taxon>Strongyloidea</taxon>
        <taxon>Trichostrongylidae</taxon>
        <taxon>Teladorsagia</taxon>
    </lineage>
</organism>
<dbReference type="InterPro" id="IPR051697">
    <property type="entry name" value="Patched_domain-protein"/>
</dbReference>
<evidence type="ECO:0000313" key="9">
    <source>
        <dbReference type="EMBL" id="PIO64443.1"/>
    </source>
</evidence>
<name>A0A2G9U2I4_TELCI</name>
<dbReference type="Gene3D" id="1.20.1640.10">
    <property type="entry name" value="Multidrug efflux transporter AcrB transmembrane domain"/>
    <property type="match status" value="1"/>
</dbReference>
<feature type="transmembrane region" description="Helical" evidence="7">
    <location>
        <begin position="152"/>
        <end position="173"/>
    </location>
</feature>
<keyword evidence="4 7" id="KW-1133">Transmembrane helix</keyword>
<feature type="transmembrane region" description="Helical" evidence="7">
    <location>
        <begin position="90"/>
        <end position="112"/>
    </location>
</feature>
<evidence type="ECO:0000256" key="2">
    <source>
        <dbReference type="ARBA" id="ARBA00005585"/>
    </source>
</evidence>
<feature type="transmembrane region" description="Helical" evidence="7">
    <location>
        <begin position="124"/>
        <end position="146"/>
    </location>
</feature>
<sequence>MDVLGKELDLSPNFFGVRTNGTDGSIEFLKVVGFQLRANPPLNWTKYDVQMYERLVSSYLDKEMESDLLTIYPFSLTYTSDEIVKTGWTIFPYLGVGITVMSTFSVISMYYSSSRMEQWSNYKIIDAVFACVCPLLATSSALGLLFWCGFRFASILCVTPFLVLAIVFHDLSIQGVDDAYLMMHSWMRISNEDPTMTKRERVAHILVDAGPSMAITSLTNFLAFLVGFYTPTPEIQVFCLGNAVAILFDFIYEVLFTHPAMLL</sequence>
<dbReference type="GO" id="GO:0030659">
    <property type="term" value="C:cytoplasmic vesicle membrane"/>
    <property type="evidence" value="ECO:0007669"/>
    <property type="project" value="TreeGrafter"/>
</dbReference>
<feature type="domain" description="SSD" evidence="8">
    <location>
        <begin position="94"/>
        <end position="263"/>
    </location>
</feature>
<dbReference type="PANTHER" id="PTHR10796:SF95">
    <property type="entry name" value="SSD DOMAIN-CONTAINING PROTEIN"/>
    <property type="match status" value="1"/>
</dbReference>
<dbReference type="Proteomes" id="UP000230423">
    <property type="component" value="Unassembled WGS sequence"/>
</dbReference>
<dbReference type="InterPro" id="IPR003392">
    <property type="entry name" value="PTHD_SSD"/>
</dbReference>
<evidence type="ECO:0000313" key="10">
    <source>
        <dbReference type="Proteomes" id="UP000230423"/>
    </source>
</evidence>
<dbReference type="GO" id="GO:0005886">
    <property type="term" value="C:plasma membrane"/>
    <property type="evidence" value="ECO:0007669"/>
    <property type="project" value="TreeGrafter"/>
</dbReference>
<dbReference type="PANTHER" id="PTHR10796">
    <property type="entry name" value="PATCHED-RELATED"/>
    <property type="match status" value="1"/>
</dbReference>
<dbReference type="OrthoDB" id="6510177at2759"/>
<proteinExistence type="inferred from homology"/>
<gene>
    <name evidence="9" type="ORF">TELCIR_13929</name>
</gene>
<dbReference type="InterPro" id="IPR000731">
    <property type="entry name" value="SSD"/>
</dbReference>
<dbReference type="GO" id="GO:0018996">
    <property type="term" value="P:molting cycle, collagen and cuticulin-based cuticle"/>
    <property type="evidence" value="ECO:0007669"/>
    <property type="project" value="TreeGrafter"/>
</dbReference>
<protein>
    <recommendedName>
        <fullName evidence="8">SSD domain-containing protein</fullName>
    </recommendedName>
</protein>
<dbReference type="GO" id="GO:0006897">
    <property type="term" value="P:endocytosis"/>
    <property type="evidence" value="ECO:0007669"/>
    <property type="project" value="TreeGrafter"/>
</dbReference>
<evidence type="ECO:0000259" key="8">
    <source>
        <dbReference type="PROSITE" id="PS50156"/>
    </source>
</evidence>
<keyword evidence="3 7" id="KW-0812">Transmembrane</keyword>
<dbReference type="EMBL" id="KZ349908">
    <property type="protein sequence ID" value="PIO64443.1"/>
    <property type="molecule type" value="Genomic_DNA"/>
</dbReference>
<keyword evidence="10" id="KW-1185">Reference proteome</keyword>
<feature type="transmembrane region" description="Helical" evidence="7">
    <location>
        <begin position="205"/>
        <end position="229"/>
    </location>
</feature>
<dbReference type="Pfam" id="PF02460">
    <property type="entry name" value="Patched"/>
    <property type="match status" value="1"/>
</dbReference>
<comment type="subcellular location">
    <subcellularLocation>
        <location evidence="1">Membrane</location>
        <topology evidence="1">Multi-pass membrane protein</topology>
    </subcellularLocation>
</comment>
<evidence type="ECO:0000256" key="6">
    <source>
        <dbReference type="ARBA" id="ARBA00023180"/>
    </source>
</evidence>
<keyword evidence="5 7" id="KW-0472">Membrane</keyword>
<dbReference type="PROSITE" id="PS50156">
    <property type="entry name" value="SSD"/>
    <property type="match status" value="1"/>
</dbReference>